<evidence type="ECO:0000313" key="4">
    <source>
        <dbReference type="Proteomes" id="UP000290261"/>
    </source>
</evidence>
<name>A0A444VQT5_9FLAO</name>
<sequence length="343" mass="40131">MKKLSFFDKIIFWVNTVFFVLTLVSFMVPYIPVTLMPTISVLSLIVPLLVLVNLFFVLYWLIRRKNLFFMSGLLLLWSIGSESFFQLPESQQVNNSGNGILSVMSFNVRNFNKYGWIKNTELDNEILTFIKEQDPDILCFQEFRSIKAPLFKYYPYSFSTPWPNGRSYQTIFSKYPIVMGKSLDFPNTSNNAIYADIVYDKDTVRVYNVHLQSFRIVPEMNTIKRVESAKLLKISNRAMLKQYEQAQLIREDMQGSTYEKIVTGDFNNTQHSNIYRNIRGDMRDTFLEKGNGFGRTYNLFGFPIRIDYILADSDFEILAHQNFNEKLSDHYPVMATLQLKSNQ</sequence>
<proteinExistence type="predicted"/>
<keyword evidence="1" id="KW-1133">Transmembrane helix</keyword>
<keyword evidence="1" id="KW-0472">Membrane</keyword>
<dbReference type="SUPFAM" id="SSF56219">
    <property type="entry name" value="DNase I-like"/>
    <property type="match status" value="1"/>
</dbReference>
<evidence type="ECO:0000313" key="3">
    <source>
        <dbReference type="EMBL" id="RYC53178.1"/>
    </source>
</evidence>
<dbReference type="InterPro" id="IPR005135">
    <property type="entry name" value="Endo/exonuclease/phosphatase"/>
</dbReference>
<feature type="domain" description="Endonuclease/exonuclease/phosphatase" evidence="2">
    <location>
        <begin position="104"/>
        <end position="330"/>
    </location>
</feature>
<reference evidence="3 4" key="1">
    <citation type="submission" date="2014-04" db="EMBL/GenBank/DDBJ databases">
        <title>Whole genome of Muricauda olearia.</title>
        <authorList>
            <person name="Zhang X.-H."/>
            <person name="Tang K."/>
        </authorList>
    </citation>
    <scope>NUCLEOTIDE SEQUENCE [LARGE SCALE GENOMIC DNA]</scope>
    <source>
        <strain evidence="3 4">Th120</strain>
    </source>
</reference>
<dbReference type="PANTHER" id="PTHR14859">
    <property type="entry name" value="CALCOFLUOR WHITE HYPERSENSITIVE PROTEIN PRECURSOR"/>
    <property type="match status" value="1"/>
</dbReference>
<dbReference type="PANTHER" id="PTHR14859:SF15">
    <property type="entry name" value="ENDONUCLEASE_EXONUCLEASE_PHOSPHATASE DOMAIN-CONTAINING PROTEIN"/>
    <property type="match status" value="1"/>
</dbReference>
<evidence type="ECO:0000256" key="1">
    <source>
        <dbReference type="SAM" id="Phobius"/>
    </source>
</evidence>
<feature type="transmembrane region" description="Helical" evidence="1">
    <location>
        <begin position="39"/>
        <end position="60"/>
    </location>
</feature>
<keyword evidence="1" id="KW-0812">Transmembrane</keyword>
<dbReference type="AlphaFoldDB" id="A0A444VQT5"/>
<dbReference type="InterPro" id="IPR036691">
    <property type="entry name" value="Endo/exonu/phosph_ase_sf"/>
</dbReference>
<dbReference type="Pfam" id="PF03372">
    <property type="entry name" value="Exo_endo_phos"/>
    <property type="match status" value="1"/>
</dbReference>
<dbReference type="Proteomes" id="UP000290261">
    <property type="component" value="Unassembled WGS sequence"/>
</dbReference>
<dbReference type="GO" id="GO:0016020">
    <property type="term" value="C:membrane"/>
    <property type="evidence" value="ECO:0007669"/>
    <property type="project" value="GOC"/>
</dbReference>
<organism evidence="3 4">
    <name type="scientific">Flagellimonas olearia</name>
    <dbReference type="NCBI Taxonomy" id="552546"/>
    <lineage>
        <taxon>Bacteria</taxon>
        <taxon>Pseudomonadati</taxon>
        <taxon>Bacteroidota</taxon>
        <taxon>Flavobacteriia</taxon>
        <taxon>Flavobacteriales</taxon>
        <taxon>Flavobacteriaceae</taxon>
        <taxon>Flagellimonas</taxon>
    </lineage>
</organism>
<gene>
    <name evidence="3" type="ORF">DN53_02875</name>
</gene>
<feature type="transmembrane region" description="Helical" evidence="1">
    <location>
        <begin position="12"/>
        <end position="33"/>
    </location>
</feature>
<dbReference type="CDD" id="cd09084">
    <property type="entry name" value="EEP-2"/>
    <property type="match status" value="1"/>
</dbReference>
<dbReference type="EMBL" id="JJMP01000001">
    <property type="protein sequence ID" value="RYC53178.1"/>
    <property type="molecule type" value="Genomic_DNA"/>
</dbReference>
<dbReference type="RefSeq" id="WP_129652875.1">
    <property type="nucleotide sequence ID" value="NZ_ML142907.1"/>
</dbReference>
<dbReference type="Gene3D" id="3.60.10.10">
    <property type="entry name" value="Endonuclease/exonuclease/phosphatase"/>
    <property type="match status" value="1"/>
</dbReference>
<comment type="caution">
    <text evidence="3">The sequence shown here is derived from an EMBL/GenBank/DDBJ whole genome shotgun (WGS) entry which is preliminary data.</text>
</comment>
<accession>A0A444VQT5</accession>
<keyword evidence="4" id="KW-1185">Reference proteome</keyword>
<dbReference type="InterPro" id="IPR051916">
    <property type="entry name" value="GPI-anchor_lipid_remodeler"/>
</dbReference>
<dbReference type="GO" id="GO:0006506">
    <property type="term" value="P:GPI anchor biosynthetic process"/>
    <property type="evidence" value="ECO:0007669"/>
    <property type="project" value="TreeGrafter"/>
</dbReference>
<evidence type="ECO:0000259" key="2">
    <source>
        <dbReference type="Pfam" id="PF03372"/>
    </source>
</evidence>
<dbReference type="GO" id="GO:0003824">
    <property type="term" value="F:catalytic activity"/>
    <property type="evidence" value="ECO:0007669"/>
    <property type="project" value="InterPro"/>
</dbReference>
<protein>
    <recommendedName>
        <fullName evidence="2">Endonuclease/exonuclease/phosphatase domain-containing protein</fullName>
    </recommendedName>
</protein>